<organism evidence="2">
    <name type="scientific">marine sediment metagenome</name>
    <dbReference type="NCBI Taxonomy" id="412755"/>
    <lineage>
        <taxon>unclassified sequences</taxon>
        <taxon>metagenomes</taxon>
        <taxon>ecological metagenomes</taxon>
    </lineage>
</organism>
<accession>X0SGN7</accession>
<sequence>MTVKEAEKTEDVTVVPKEQEKLLDNETLRDLAANPNDPTKFDNLSPEQKEEFHNRFVEGEEEGVPTLEEEQNLQSETGKPAEEAGAQPTTTPEVKTEDLSLEEQERRQKYKELRDNNNTLTQKLKNYESKSKTLQESKLEKPPVLEQDEFDDNAKKQNEWNAKLAQGVNQKIDTELADLNADRAELQQDSMYSKVGMLQSENTELRTEKPIKALNNAFVKFRNELAPGADEEAKNKAVDLFLSNPENRKAKEAEGLLFPFSDKDWDAFGKISEVNSFKQNGNYPDLESAYFMFKKESGYIPDPIKQAAIDATTKIVEQVSNGQNQTTVLSP</sequence>
<feature type="compositionally biased region" description="Basic and acidic residues" evidence="1">
    <location>
        <begin position="94"/>
        <end position="115"/>
    </location>
</feature>
<evidence type="ECO:0000256" key="1">
    <source>
        <dbReference type="SAM" id="MobiDB-lite"/>
    </source>
</evidence>
<protein>
    <submittedName>
        <fullName evidence="2">Uncharacterized protein</fullName>
    </submittedName>
</protein>
<dbReference type="EMBL" id="BARS01006829">
    <property type="protein sequence ID" value="GAF74286.1"/>
    <property type="molecule type" value="Genomic_DNA"/>
</dbReference>
<reference evidence="2" key="1">
    <citation type="journal article" date="2014" name="Front. Microbiol.">
        <title>High frequency of phylogenetically diverse reductive dehalogenase-homologous genes in deep subseafloor sedimentary metagenomes.</title>
        <authorList>
            <person name="Kawai M."/>
            <person name="Futagami T."/>
            <person name="Toyoda A."/>
            <person name="Takaki Y."/>
            <person name="Nishi S."/>
            <person name="Hori S."/>
            <person name="Arai W."/>
            <person name="Tsubouchi T."/>
            <person name="Morono Y."/>
            <person name="Uchiyama I."/>
            <person name="Ito T."/>
            <person name="Fujiyama A."/>
            <person name="Inagaki F."/>
            <person name="Takami H."/>
        </authorList>
    </citation>
    <scope>NUCLEOTIDE SEQUENCE</scope>
    <source>
        <strain evidence="2">Expedition CK06-06</strain>
    </source>
</reference>
<evidence type="ECO:0000313" key="2">
    <source>
        <dbReference type="EMBL" id="GAF74286.1"/>
    </source>
</evidence>
<comment type="caution">
    <text evidence="2">The sequence shown here is derived from an EMBL/GenBank/DDBJ whole genome shotgun (WGS) entry which is preliminary data.</text>
</comment>
<name>X0SGN7_9ZZZZ</name>
<feature type="compositionally biased region" description="Basic and acidic residues" evidence="1">
    <location>
        <begin position="125"/>
        <end position="143"/>
    </location>
</feature>
<dbReference type="AlphaFoldDB" id="X0SGN7"/>
<proteinExistence type="predicted"/>
<gene>
    <name evidence="2" type="ORF">S01H1_13235</name>
</gene>
<feature type="non-terminal residue" evidence="2">
    <location>
        <position position="331"/>
    </location>
</feature>
<feature type="region of interest" description="Disordered" evidence="1">
    <location>
        <begin position="1"/>
        <end position="153"/>
    </location>
</feature>
<feature type="compositionally biased region" description="Basic and acidic residues" evidence="1">
    <location>
        <begin position="47"/>
        <end position="58"/>
    </location>
</feature>
<feature type="compositionally biased region" description="Acidic residues" evidence="1">
    <location>
        <begin position="59"/>
        <end position="71"/>
    </location>
</feature>
<feature type="compositionally biased region" description="Basic and acidic residues" evidence="1">
    <location>
        <begin position="1"/>
        <end position="29"/>
    </location>
</feature>